<organism evidence="5 6">
    <name type="scientific">Thermogladius calderae (strain DSM 22663 / VKM B-2946 / 1633)</name>
    <dbReference type="NCBI Taxonomy" id="1184251"/>
    <lineage>
        <taxon>Archaea</taxon>
        <taxon>Thermoproteota</taxon>
        <taxon>Thermoprotei</taxon>
        <taxon>Desulfurococcales</taxon>
        <taxon>Desulfurococcaceae</taxon>
        <taxon>Thermogladius</taxon>
    </lineage>
</organism>
<dbReference type="SUPFAM" id="SSF56176">
    <property type="entry name" value="FAD-binding/transporter-associated domain-like"/>
    <property type="match status" value="1"/>
</dbReference>
<dbReference type="STRING" id="1184251.TCELL_0653"/>
<keyword evidence="3" id="KW-0560">Oxidoreductase</keyword>
<accession>I3TE89</accession>
<dbReference type="GO" id="GO:0016491">
    <property type="term" value="F:oxidoreductase activity"/>
    <property type="evidence" value="ECO:0007669"/>
    <property type="project" value="UniProtKB-KW"/>
</dbReference>
<keyword evidence="2" id="KW-0274">FAD</keyword>
<dbReference type="HOGENOM" id="CLU_058050_0_1_2"/>
<dbReference type="GO" id="GO:0071949">
    <property type="term" value="F:FAD binding"/>
    <property type="evidence" value="ECO:0007669"/>
    <property type="project" value="InterPro"/>
</dbReference>
<feature type="domain" description="FAD-binding PCMH-type" evidence="4">
    <location>
        <begin position="1"/>
        <end position="181"/>
    </location>
</feature>
<keyword evidence="6" id="KW-1185">Reference proteome</keyword>
<reference evidence="5 6" key="1">
    <citation type="journal article" date="2012" name="J. Bacteriol.">
        <title>Complete genome sequence of the hyperthermophilic cellulolytic Crenarchaeon 'Thermogladius cellulolyticus' 1633.</title>
        <authorList>
            <person name="Mardanov A.V."/>
            <person name="Kochetkova T.V."/>
            <person name="Beletsky A.V."/>
            <person name="Bonch-Osmolovskaya E.A."/>
            <person name="Ravin N.V."/>
            <person name="Skryabin K.G."/>
        </authorList>
    </citation>
    <scope>NUCLEOTIDE SEQUENCE [LARGE SCALE GENOMIC DNA]</scope>
    <source>
        <strain evidence="6">DSM 22663 / VKM B-2946 / 1633</strain>
    </source>
</reference>
<dbReference type="InterPro" id="IPR016169">
    <property type="entry name" value="FAD-bd_PCMH_sub2"/>
</dbReference>
<evidence type="ECO:0000256" key="1">
    <source>
        <dbReference type="ARBA" id="ARBA00022630"/>
    </source>
</evidence>
<dbReference type="Proteomes" id="UP000005270">
    <property type="component" value="Chromosome"/>
</dbReference>
<evidence type="ECO:0000256" key="3">
    <source>
        <dbReference type="ARBA" id="ARBA00023002"/>
    </source>
</evidence>
<dbReference type="Pfam" id="PF03450">
    <property type="entry name" value="CO_deh_flav_C"/>
    <property type="match status" value="1"/>
</dbReference>
<dbReference type="PANTHER" id="PTHR42659:SF2">
    <property type="entry name" value="XANTHINE DEHYDROGENASE SUBUNIT C-RELATED"/>
    <property type="match status" value="1"/>
</dbReference>
<sequence>MVGIELVSIYKPKSLSDALEFLDKNAPDVKPIAGGTELLLLIRDKKIKPPKYLLDLYPLKKQLSYVKVENGLVRIGALTTVYELGQSILHRDKRFAGFVDVYDKFGTMALRFEATIGGNLNAATQYSDYITLMLVYDASVRLESVKGVRELKLSEFIVDKRKTALNPNEIVTEVVFREPPLDSSSSFVKFDRREILIAGIVTEATYLHLEGETIKDVRISFDMVAGKRIPARALKTEEFLRGKSFTSDLLEEAAEKVLPLEMSRVTDWWTTADYRLEMSKVSLKRGLKLAYERVKGVR</sequence>
<dbReference type="Gene3D" id="3.30.465.10">
    <property type="match status" value="1"/>
</dbReference>
<dbReference type="SMART" id="SM01092">
    <property type="entry name" value="CO_deh_flav_C"/>
    <property type="match status" value="1"/>
</dbReference>
<evidence type="ECO:0000256" key="2">
    <source>
        <dbReference type="ARBA" id="ARBA00022827"/>
    </source>
</evidence>
<dbReference type="RefSeq" id="WP_014737327.1">
    <property type="nucleotide sequence ID" value="NC_017954.1"/>
</dbReference>
<dbReference type="InterPro" id="IPR005107">
    <property type="entry name" value="CO_DH_flav_C"/>
</dbReference>
<dbReference type="InterPro" id="IPR036318">
    <property type="entry name" value="FAD-bd_PCMH-like_sf"/>
</dbReference>
<dbReference type="InterPro" id="IPR016167">
    <property type="entry name" value="FAD-bd_PCMH_sub1"/>
</dbReference>
<dbReference type="InterPro" id="IPR016166">
    <property type="entry name" value="FAD-bd_PCMH"/>
</dbReference>
<evidence type="ECO:0000313" key="5">
    <source>
        <dbReference type="EMBL" id="AFK51077.1"/>
    </source>
</evidence>
<keyword evidence="1" id="KW-0285">Flavoprotein</keyword>
<dbReference type="GeneID" id="13012966"/>
<dbReference type="InterPro" id="IPR036683">
    <property type="entry name" value="CO_DH_flav_C_dom_sf"/>
</dbReference>
<name>I3TE89_THEC1</name>
<dbReference type="InterPro" id="IPR002346">
    <property type="entry name" value="Mopterin_DH_FAD-bd"/>
</dbReference>
<dbReference type="Pfam" id="PF00941">
    <property type="entry name" value="FAD_binding_5"/>
    <property type="match status" value="1"/>
</dbReference>
<proteinExistence type="predicted"/>
<dbReference type="KEGG" id="thg:TCELL_0653"/>
<protein>
    <submittedName>
        <fullName evidence="5">Aldehyde oxidase and xanthine dehydrogenase, medium chain</fullName>
    </submittedName>
</protein>
<dbReference type="SUPFAM" id="SSF55447">
    <property type="entry name" value="CO dehydrogenase flavoprotein C-terminal domain-like"/>
    <property type="match status" value="1"/>
</dbReference>
<dbReference type="InterPro" id="IPR051312">
    <property type="entry name" value="Diverse_Substr_Oxidored"/>
</dbReference>
<dbReference type="EMBL" id="CP003531">
    <property type="protein sequence ID" value="AFK51077.1"/>
    <property type="molecule type" value="Genomic_DNA"/>
</dbReference>
<dbReference type="Gene3D" id="3.30.43.10">
    <property type="entry name" value="Uridine Diphospho-n-acetylenolpyruvylglucosamine Reductase, domain 2"/>
    <property type="match status" value="1"/>
</dbReference>
<dbReference type="InParanoid" id="I3TE89"/>
<gene>
    <name evidence="5" type="ordered locus">TCELL_0653</name>
</gene>
<evidence type="ECO:0000313" key="6">
    <source>
        <dbReference type="Proteomes" id="UP000005270"/>
    </source>
</evidence>
<dbReference type="eggNOG" id="arCOG01926">
    <property type="taxonomic scope" value="Archaea"/>
</dbReference>
<dbReference type="PROSITE" id="PS51387">
    <property type="entry name" value="FAD_PCMH"/>
    <property type="match status" value="1"/>
</dbReference>
<evidence type="ECO:0000259" key="4">
    <source>
        <dbReference type="PROSITE" id="PS51387"/>
    </source>
</evidence>
<dbReference type="Gene3D" id="3.30.390.50">
    <property type="entry name" value="CO dehydrogenase flavoprotein, C-terminal domain"/>
    <property type="match status" value="1"/>
</dbReference>
<dbReference type="PANTHER" id="PTHR42659">
    <property type="entry name" value="XANTHINE DEHYDROGENASE SUBUNIT C-RELATED"/>
    <property type="match status" value="1"/>
</dbReference>
<dbReference type="AlphaFoldDB" id="I3TE89"/>